<dbReference type="GO" id="GO:0015628">
    <property type="term" value="P:protein secretion by the type II secretion system"/>
    <property type="evidence" value="ECO:0007669"/>
    <property type="project" value="InterPro"/>
</dbReference>
<dbReference type="Pfam" id="PF07963">
    <property type="entry name" value="N_methyl"/>
    <property type="match status" value="1"/>
</dbReference>
<accession>A0A554JDM6</accession>
<proteinExistence type="predicted"/>
<dbReference type="GO" id="GO:0016020">
    <property type="term" value="C:membrane"/>
    <property type="evidence" value="ECO:0007669"/>
    <property type="project" value="UniProtKB-SubCell"/>
</dbReference>
<protein>
    <submittedName>
        <fullName evidence="6">General secretion pathway protein G</fullName>
    </submittedName>
</protein>
<organism evidence="6 7">
    <name type="scientific">Candidatus Doudnabacteria bacterium Gr01-1014_77</name>
    <dbReference type="NCBI Taxonomy" id="2017133"/>
    <lineage>
        <taxon>Bacteria</taxon>
        <taxon>Candidatus Doudnaibacteriota</taxon>
    </lineage>
</organism>
<dbReference type="PRINTS" id="PR00813">
    <property type="entry name" value="BCTERIALGSPG"/>
</dbReference>
<keyword evidence="5" id="KW-0472">Membrane</keyword>
<dbReference type="Proteomes" id="UP000319613">
    <property type="component" value="Unassembled WGS sequence"/>
</dbReference>
<dbReference type="Gene3D" id="3.30.700.10">
    <property type="entry name" value="Glycoprotein, Type 4 Pilin"/>
    <property type="match status" value="1"/>
</dbReference>
<dbReference type="PANTHER" id="PTHR30093:SF44">
    <property type="entry name" value="TYPE II SECRETION SYSTEM CORE PROTEIN G"/>
    <property type="match status" value="1"/>
</dbReference>
<keyword evidence="3" id="KW-0812">Transmembrane</keyword>
<dbReference type="EMBL" id="VMFF01000006">
    <property type="protein sequence ID" value="TSC66404.1"/>
    <property type="molecule type" value="Genomic_DNA"/>
</dbReference>
<dbReference type="InterPro" id="IPR012902">
    <property type="entry name" value="N_methyl_site"/>
</dbReference>
<sequence>MKKIMKTLKKQKGFTLIELMVTMAMIGFIASIILIALGSARLKARDAKRVADAKNIIKSFELYLNDNGVYPQYGTAGTEYDLSTAMTNATPVPLAPGYVSQIPIDPTLAAQNHPYRYVTDTGGRNFGLAIYFEADGLYCKYRSAGGLASWFSSAPDCTR</sequence>
<dbReference type="InterPro" id="IPR045584">
    <property type="entry name" value="Pilin-like"/>
</dbReference>
<dbReference type="InterPro" id="IPR000983">
    <property type="entry name" value="Bac_GSPG_pilin"/>
</dbReference>
<dbReference type="PANTHER" id="PTHR30093">
    <property type="entry name" value="GENERAL SECRETION PATHWAY PROTEIN G"/>
    <property type="match status" value="1"/>
</dbReference>
<dbReference type="GO" id="GO:0015627">
    <property type="term" value="C:type II protein secretion system complex"/>
    <property type="evidence" value="ECO:0007669"/>
    <property type="project" value="InterPro"/>
</dbReference>
<reference evidence="6 7" key="1">
    <citation type="submission" date="2017-07" db="EMBL/GenBank/DDBJ databases">
        <title>Mechanisms for carbon and nitrogen cycling indicate functional differentiation within the Candidate Phyla Radiation.</title>
        <authorList>
            <person name="Danczak R.E."/>
            <person name="Johnston M.D."/>
            <person name="Kenah C."/>
            <person name="Slattery M."/>
            <person name="Wrighton K.C."/>
            <person name="Wilkins M.J."/>
        </authorList>
    </citation>
    <scope>NUCLEOTIDE SEQUENCE [LARGE SCALE GENOMIC DNA]</scope>
    <source>
        <strain evidence="6">Gr01-1014_77</strain>
    </source>
</reference>
<evidence type="ECO:0000313" key="6">
    <source>
        <dbReference type="EMBL" id="TSC66404.1"/>
    </source>
</evidence>
<dbReference type="PROSITE" id="PS00409">
    <property type="entry name" value="PROKAR_NTER_METHYL"/>
    <property type="match status" value="1"/>
</dbReference>
<evidence type="ECO:0000313" key="7">
    <source>
        <dbReference type="Proteomes" id="UP000319613"/>
    </source>
</evidence>
<evidence type="ECO:0000256" key="2">
    <source>
        <dbReference type="ARBA" id="ARBA00022481"/>
    </source>
</evidence>
<gene>
    <name evidence="6" type="ORF">G01um101477_106</name>
</gene>
<dbReference type="AlphaFoldDB" id="A0A554JDM6"/>
<evidence type="ECO:0000256" key="5">
    <source>
        <dbReference type="ARBA" id="ARBA00023136"/>
    </source>
</evidence>
<comment type="caution">
    <text evidence="6">The sequence shown here is derived from an EMBL/GenBank/DDBJ whole genome shotgun (WGS) entry which is preliminary data.</text>
</comment>
<dbReference type="SUPFAM" id="SSF54523">
    <property type="entry name" value="Pili subunits"/>
    <property type="match status" value="1"/>
</dbReference>
<name>A0A554JDM6_9BACT</name>
<comment type="subcellular location">
    <subcellularLocation>
        <location evidence="1">Membrane</location>
        <topology evidence="1">Single-pass membrane protein</topology>
    </subcellularLocation>
</comment>
<keyword evidence="4" id="KW-1133">Transmembrane helix</keyword>
<evidence type="ECO:0000256" key="4">
    <source>
        <dbReference type="ARBA" id="ARBA00022989"/>
    </source>
</evidence>
<keyword evidence="2" id="KW-0488">Methylation</keyword>
<evidence type="ECO:0000256" key="3">
    <source>
        <dbReference type="ARBA" id="ARBA00022692"/>
    </source>
</evidence>
<dbReference type="NCBIfam" id="TIGR02532">
    <property type="entry name" value="IV_pilin_GFxxxE"/>
    <property type="match status" value="1"/>
</dbReference>
<evidence type="ECO:0000256" key="1">
    <source>
        <dbReference type="ARBA" id="ARBA00004167"/>
    </source>
</evidence>